<feature type="domain" description="ABC transmembrane type-1" evidence="6">
    <location>
        <begin position="21"/>
        <end position="261"/>
    </location>
</feature>
<keyword evidence="7" id="KW-0547">Nucleotide-binding</keyword>
<gene>
    <name evidence="7" type="ORF">HK414_09925</name>
</gene>
<keyword evidence="3 5" id="KW-1133">Transmembrane helix</keyword>
<evidence type="ECO:0000313" key="7">
    <source>
        <dbReference type="EMBL" id="QJW84101.1"/>
    </source>
</evidence>
<dbReference type="PROSITE" id="PS50929">
    <property type="entry name" value="ABC_TM1F"/>
    <property type="match status" value="1"/>
</dbReference>
<evidence type="ECO:0000313" key="8">
    <source>
        <dbReference type="Proteomes" id="UP000500826"/>
    </source>
</evidence>
<evidence type="ECO:0000259" key="6">
    <source>
        <dbReference type="PROSITE" id="PS50929"/>
    </source>
</evidence>
<proteinExistence type="predicted"/>
<dbReference type="Pfam" id="PF00664">
    <property type="entry name" value="ABC_membrane"/>
    <property type="match status" value="1"/>
</dbReference>
<evidence type="ECO:0000256" key="4">
    <source>
        <dbReference type="ARBA" id="ARBA00023136"/>
    </source>
</evidence>
<organism evidence="7 8">
    <name type="scientific">Ramlibacter terrae</name>
    <dbReference type="NCBI Taxonomy" id="2732511"/>
    <lineage>
        <taxon>Bacteria</taxon>
        <taxon>Pseudomonadati</taxon>
        <taxon>Pseudomonadota</taxon>
        <taxon>Betaproteobacteria</taxon>
        <taxon>Burkholderiales</taxon>
        <taxon>Comamonadaceae</taxon>
        <taxon>Ramlibacter</taxon>
    </lineage>
</organism>
<dbReference type="Proteomes" id="UP000500826">
    <property type="component" value="Chromosome"/>
</dbReference>
<dbReference type="Gene3D" id="1.20.1560.10">
    <property type="entry name" value="ABC transporter type 1, transmembrane domain"/>
    <property type="match status" value="1"/>
</dbReference>
<dbReference type="EMBL" id="CP053418">
    <property type="protein sequence ID" value="QJW84101.1"/>
    <property type="molecule type" value="Genomic_DNA"/>
</dbReference>
<reference evidence="7 8" key="1">
    <citation type="submission" date="2020-05" db="EMBL/GenBank/DDBJ databases">
        <title>Ramlibacter rhizophilus sp. nov., isolated from rhizosphere soil of national flower Mugunghwa from South Korea.</title>
        <authorList>
            <person name="Zheng-Fei Y."/>
            <person name="Huan T."/>
        </authorList>
    </citation>
    <scope>NUCLEOTIDE SEQUENCE [LARGE SCALE GENOMIC DNA]</scope>
    <source>
        <strain evidence="7 8">H242</strain>
    </source>
</reference>
<comment type="subcellular location">
    <subcellularLocation>
        <location evidence="1">Cell membrane</location>
        <topology evidence="1">Multi-pass membrane protein</topology>
    </subcellularLocation>
</comment>
<keyword evidence="8" id="KW-1185">Reference proteome</keyword>
<feature type="transmembrane region" description="Helical" evidence="5">
    <location>
        <begin position="20"/>
        <end position="45"/>
    </location>
</feature>
<accession>A0ABX6P1X5</accession>
<feature type="transmembrane region" description="Helical" evidence="5">
    <location>
        <begin position="149"/>
        <end position="171"/>
    </location>
</feature>
<evidence type="ECO:0000256" key="2">
    <source>
        <dbReference type="ARBA" id="ARBA00022692"/>
    </source>
</evidence>
<name>A0ABX6P1X5_9BURK</name>
<evidence type="ECO:0000256" key="1">
    <source>
        <dbReference type="ARBA" id="ARBA00004651"/>
    </source>
</evidence>
<sequence>MRETLARLSRHVGRRRKRQLAILLALMLLGALAELLSLGAVVPFITVLANPERAAAVPMVAALMARTGTLPADLPVAVSVLFGALIVLAAGVRLTLLWASIRFANGMGAEVGSTLYARTLQRPYAFHPGRNTSEIIGSMNKVQRLIGGYVLPLLTSITAIVLGPGIVATLVAIEPRVAVGGAGIFGGSYFLIAIAVRRRLREDGAVVARANDQRIQAMQEGLGGIRDVILDRAHAIYARRFERIEERFRRAQASTQFYSAFPGWRSKRSGCCCCRLSPCTTARAAATSARCCRSRAHSRSARRS</sequence>
<keyword evidence="4 5" id="KW-0472">Membrane</keyword>
<dbReference type="InterPro" id="IPR011527">
    <property type="entry name" value="ABC1_TM_dom"/>
</dbReference>
<protein>
    <submittedName>
        <fullName evidence="7">ABC transporter ATP-binding protein</fullName>
    </submittedName>
</protein>
<keyword evidence="2 5" id="KW-0812">Transmembrane</keyword>
<dbReference type="GO" id="GO:0005524">
    <property type="term" value="F:ATP binding"/>
    <property type="evidence" value="ECO:0007669"/>
    <property type="project" value="UniProtKB-KW"/>
</dbReference>
<feature type="transmembrane region" description="Helical" evidence="5">
    <location>
        <begin position="177"/>
        <end position="196"/>
    </location>
</feature>
<evidence type="ECO:0000256" key="3">
    <source>
        <dbReference type="ARBA" id="ARBA00022989"/>
    </source>
</evidence>
<dbReference type="InterPro" id="IPR036640">
    <property type="entry name" value="ABC1_TM_sf"/>
</dbReference>
<dbReference type="SUPFAM" id="SSF90123">
    <property type="entry name" value="ABC transporter transmembrane region"/>
    <property type="match status" value="1"/>
</dbReference>
<keyword evidence="7" id="KW-0067">ATP-binding</keyword>
<evidence type="ECO:0000256" key="5">
    <source>
        <dbReference type="SAM" id="Phobius"/>
    </source>
</evidence>
<feature type="transmembrane region" description="Helical" evidence="5">
    <location>
        <begin position="76"/>
        <end position="99"/>
    </location>
</feature>